<proteinExistence type="predicted"/>
<keyword evidence="2" id="KW-1185">Reference proteome</keyword>
<evidence type="ECO:0000313" key="2">
    <source>
        <dbReference type="Proteomes" id="UP000503447"/>
    </source>
</evidence>
<dbReference type="AlphaFoldDB" id="A0A6M5YPX9"/>
<dbReference type="EMBL" id="CP053452">
    <property type="protein sequence ID" value="QJW96099.1"/>
    <property type="molecule type" value="Genomic_DNA"/>
</dbReference>
<organism evidence="1 2">
    <name type="scientific">Frigoriglobus tundricola</name>
    <dbReference type="NCBI Taxonomy" id="2774151"/>
    <lineage>
        <taxon>Bacteria</taxon>
        <taxon>Pseudomonadati</taxon>
        <taxon>Planctomycetota</taxon>
        <taxon>Planctomycetia</taxon>
        <taxon>Gemmatales</taxon>
        <taxon>Gemmataceae</taxon>
        <taxon>Frigoriglobus</taxon>
    </lineage>
</organism>
<gene>
    <name evidence="1" type="ORF">FTUN_3653</name>
</gene>
<dbReference type="KEGG" id="ftj:FTUN_3653"/>
<name>A0A6M5YPX9_9BACT</name>
<dbReference type="Proteomes" id="UP000503447">
    <property type="component" value="Chromosome"/>
</dbReference>
<dbReference type="InterPro" id="IPR013406">
    <property type="entry name" value="CHP02574_addiction_mod"/>
</dbReference>
<reference evidence="2" key="1">
    <citation type="submission" date="2020-05" db="EMBL/GenBank/DDBJ databases">
        <title>Frigoriglobus tundricola gen. nov., sp. nov., a psychrotolerant cellulolytic planctomycete of the family Gemmataceae with two divergent copies of 16S rRNA gene.</title>
        <authorList>
            <person name="Kulichevskaya I.S."/>
            <person name="Ivanova A.A."/>
            <person name="Naumoff D.G."/>
            <person name="Beletsky A.V."/>
            <person name="Rijpstra W.I.C."/>
            <person name="Sinninghe Damste J.S."/>
            <person name="Mardanov A.V."/>
            <person name="Ravin N.V."/>
            <person name="Dedysh S.N."/>
        </authorList>
    </citation>
    <scope>NUCLEOTIDE SEQUENCE [LARGE SCALE GENOMIC DNA]</scope>
    <source>
        <strain evidence="2">PL17</strain>
    </source>
</reference>
<dbReference type="NCBIfam" id="TIGR02574">
    <property type="entry name" value="stabl_TIGR02574"/>
    <property type="match status" value="1"/>
</dbReference>
<protein>
    <recommendedName>
        <fullName evidence="3">Addiction module component</fullName>
    </recommendedName>
</protein>
<sequence length="87" mass="10001">MSTTTTETPEVRDVLDRALKLSVAERELIARRLRDSIDAPPTDADWDYWKAEIKRRIEAVENGTMKTYTLEETMAYLRQVAAEGGRK</sequence>
<dbReference type="Pfam" id="PF09720">
    <property type="entry name" value="Unstab_antitox"/>
    <property type="match status" value="1"/>
</dbReference>
<evidence type="ECO:0000313" key="1">
    <source>
        <dbReference type="EMBL" id="QJW96099.1"/>
    </source>
</evidence>
<dbReference type="RefSeq" id="WP_171471745.1">
    <property type="nucleotide sequence ID" value="NZ_CP053452.2"/>
</dbReference>
<accession>A0A6M5YPX9</accession>
<evidence type="ECO:0008006" key="3">
    <source>
        <dbReference type="Google" id="ProtNLM"/>
    </source>
</evidence>